<reference evidence="1" key="1">
    <citation type="journal article" date="2019" name="bioRxiv">
        <title>The Genome of the Zebra Mussel, Dreissena polymorpha: A Resource for Invasive Species Research.</title>
        <authorList>
            <person name="McCartney M.A."/>
            <person name="Auch B."/>
            <person name="Kono T."/>
            <person name="Mallez S."/>
            <person name="Zhang Y."/>
            <person name="Obille A."/>
            <person name="Becker A."/>
            <person name="Abrahante J.E."/>
            <person name="Garbe J."/>
            <person name="Badalamenti J.P."/>
            <person name="Herman A."/>
            <person name="Mangelson H."/>
            <person name="Liachko I."/>
            <person name="Sullivan S."/>
            <person name="Sone E.D."/>
            <person name="Koren S."/>
            <person name="Silverstein K.A.T."/>
            <person name="Beckman K.B."/>
            <person name="Gohl D.M."/>
        </authorList>
    </citation>
    <scope>NUCLEOTIDE SEQUENCE</scope>
    <source>
        <strain evidence="1">Duluth1</strain>
        <tissue evidence="1">Whole animal</tissue>
    </source>
</reference>
<gene>
    <name evidence="1" type="ORF">DPMN_125566</name>
</gene>
<comment type="caution">
    <text evidence="1">The sequence shown here is derived from an EMBL/GenBank/DDBJ whole genome shotgun (WGS) entry which is preliminary data.</text>
</comment>
<evidence type="ECO:0000313" key="1">
    <source>
        <dbReference type="EMBL" id="KAH3823747.1"/>
    </source>
</evidence>
<dbReference type="AlphaFoldDB" id="A0A9D4JX73"/>
<dbReference type="Proteomes" id="UP000828390">
    <property type="component" value="Unassembled WGS sequence"/>
</dbReference>
<evidence type="ECO:0000313" key="2">
    <source>
        <dbReference type="Proteomes" id="UP000828390"/>
    </source>
</evidence>
<accession>A0A9D4JX73</accession>
<reference evidence="1" key="2">
    <citation type="submission" date="2020-11" db="EMBL/GenBank/DDBJ databases">
        <authorList>
            <person name="McCartney M.A."/>
            <person name="Auch B."/>
            <person name="Kono T."/>
            <person name="Mallez S."/>
            <person name="Becker A."/>
            <person name="Gohl D.M."/>
            <person name="Silverstein K.A.T."/>
            <person name="Koren S."/>
            <person name="Bechman K.B."/>
            <person name="Herman A."/>
            <person name="Abrahante J.E."/>
            <person name="Garbe J."/>
        </authorList>
    </citation>
    <scope>NUCLEOTIDE SEQUENCE</scope>
    <source>
        <strain evidence="1">Duluth1</strain>
        <tissue evidence="1">Whole animal</tissue>
    </source>
</reference>
<sequence length="67" mass="7740">MLALVVVTYRQQISLTITRLRNPLYAIWCVIRLQEVSSGLICQQKHAMALYCQIAINHHLTGPKYEQ</sequence>
<protein>
    <submittedName>
        <fullName evidence="1">Uncharacterized protein</fullName>
    </submittedName>
</protein>
<dbReference type="EMBL" id="JAIWYP010000005">
    <property type="protein sequence ID" value="KAH3823747.1"/>
    <property type="molecule type" value="Genomic_DNA"/>
</dbReference>
<keyword evidence="2" id="KW-1185">Reference proteome</keyword>
<name>A0A9D4JX73_DREPO</name>
<proteinExistence type="predicted"/>
<organism evidence="1 2">
    <name type="scientific">Dreissena polymorpha</name>
    <name type="common">Zebra mussel</name>
    <name type="synonym">Mytilus polymorpha</name>
    <dbReference type="NCBI Taxonomy" id="45954"/>
    <lineage>
        <taxon>Eukaryota</taxon>
        <taxon>Metazoa</taxon>
        <taxon>Spiralia</taxon>
        <taxon>Lophotrochozoa</taxon>
        <taxon>Mollusca</taxon>
        <taxon>Bivalvia</taxon>
        <taxon>Autobranchia</taxon>
        <taxon>Heteroconchia</taxon>
        <taxon>Euheterodonta</taxon>
        <taxon>Imparidentia</taxon>
        <taxon>Neoheterodontei</taxon>
        <taxon>Myida</taxon>
        <taxon>Dreissenoidea</taxon>
        <taxon>Dreissenidae</taxon>
        <taxon>Dreissena</taxon>
    </lineage>
</organism>